<evidence type="ECO:0000256" key="2">
    <source>
        <dbReference type="ARBA" id="ARBA00023125"/>
    </source>
</evidence>
<dbReference type="Gene3D" id="1.10.10.60">
    <property type="entry name" value="Homeodomain-like"/>
    <property type="match status" value="1"/>
</dbReference>
<protein>
    <recommendedName>
        <fullName evidence="8">Homeobox domain-containing protein</fullName>
    </recommendedName>
</protein>
<dbReference type="GO" id="GO:0005634">
    <property type="term" value="C:nucleus"/>
    <property type="evidence" value="ECO:0007669"/>
    <property type="project" value="UniProtKB-SubCell"/>
</dbReference>
<evidence type="ECO:0000259" key="8">
    <source>
        <dbReference type="PROSITE" id="PS50071"/>
    </source>
</evidence>
<dbReference type="PANTHER" id="PTHR24324:SF5">
    <property type="entry name" value="HEMATOPOIETICALLY-EXPRESSED HOMEOBOX PROTEIN HHEX"/>
    <property type="match status" value="1"/>
</dbReference>
<dbReference type="InterPro" id="IPR001356">
    <property type="entry name" value="HD"/>
</dbReference>
<feature type="domain" description="Homeobox" evidence="8">
    <location>
        <begin position="219"/>
        <end position="279"/>
    </location>
</feature>
<name>A0A2T9XYM9_9FUNG</name>
<evidence type="ECO:0000256" key="7">
    <source>
        <dbReference type="SAM" id="MobiDB-lite"/>
    </source>
</evidence>
<keyword evidence="3 5" id="KW-0371">Homeobox</keyword>
<feature type="DNA-binding region" description="Homeobox" evidence="5">
    <location>
        <begin position="221"/>
        <end position="280"/>
    </location>
</feature>
<dbReference type="CDD" id="cd00086">
    <property type="entry name" value="homeodomain"/>
    <property type="match status" value="1"/>
</dbReference>
<dbReference type="SUPFAM" id="SSF46689">
    <property type="entry name" value="Homeodomain-like"/>
    <property type="match status" value="1"/>
</dbReference>
<comment type="subcellular location">
    <subcellularLocation>
        <location evidence="1 5 6">Nucleus</location>
    </subcellularLocation>
</comment>
<feature type="compositionally biased region" description="Polar residues" evidence="7">
    <location>
        <begin position="575"/>
        <end position="590"/>
    </location>
</feature>
<feature type="region of interest" description="Disordered" evidence="7">
    <location>
        <begin position="558"/>
        <end position="590"/>
    </location>
</feature>
<feature type="region of interest" description="Disordered" evidence="7">
    <location>
        <begin position="662"/>
        <end position="681"/>
    </location>
</feature>
<dbReference type="Proteomes" id="UP000245699">
    <property type="component" value="Unassembled WGS sequence"/>
</dbReference>
<sequence>MNSAISDNPNIWNQDQSEHIQSNGLISSSNNLADSSAVEKMNIHNQNFMNVLAQNDLINQGPTDSNVFFQNSVIPNNQGFNYFFGNNFDNDKNSDEINASINSGSGLEFTDNGISNFVNNRTGGLMNQAETNDFGSLQNTYQDMIYKNPNTNEINMNLNMSTAFTNSEEKPFDNIFNKSIAFPFSIESCTNTFGSSDSNMQSINGSYDINAGMVSSQNNNRNKKRYRLAPEQTKRLVYEFGLNAKPDSDKRKELGKELGMHPRKVQIWFQNRRAKIKRESTTGNGMNGFEFTSVPGMIPGQGRINFNGFIHSPYRISMNQNSQEIENMGIPYLSEGGYIENNIHLTNNVQYLHGFSEREKLEYYTAPIQTTESLHLQGHGYNLPLSDAAGSTGNDNSSYFFFNRDPPINHLLYNGQSVNNTYAQSNYKNINMPVNPNNKSYTDLQSLNGFGGSNGNMNYVGDVMGVGGNSVSHHQILGIEDNKMGIRGVDHTETNNPKFYYQQGLIQGQDVNAGANTNYIDKQLFFPSKNSSNTPSSKELFEARQKRLDTIKSINRKEKENNQINVNNNNSTNNGQQGTFQIPSNTDSQNPDMNFQALANMNAQNNQDFGIVNKVSSTFDGMKFYPIPTNFINHQRFNVNQQGASSPLAIDTNGMKTNNFKTESNSKIDSENQKNPSLINSSNNSEMALSDMNSTNVNNSNSIFFNQPDIKPLDFFNFDDNTGPNQIDGLGNGSSDSRMMEILKCENLDEGNGLVDIQRFSESYFSMSSNENVINFEEKKADPQNFEKNITESLGITQKNTNVEPFDSIVDITTSNNEKTIVGGFEIYNQALMQMNNSFSSEPNKTATNNSSLVSESLGLNSDKELILNPKTQNNDKDIGNDANRNNNITADIDKELNYGIGLNSGSNSLDQFELYGFQSSNISNNNDSSNTVSRTVSDNDFGTTSSLQNTTIFGKAQEEGNASEHSMQASNLLESTENVLEKESKVDYIINKCKESIKDTTNNYVSTEKKDVKGSFTDHKMSLESSKSSEFTGSNFSSTKTVETSSFDTENNVGIHGSIGDQIGFLGNYNFDASFVNYGVGEKVKENVSQQKKKIGTGDESLMLAREVTIEEMINRRK</sequence>
<dbReference type="InterPro" id="IPR009057">
    <property type="entry name" value="Homeodomain-like_sf"/>
</dbReference>
<comment type="caution">
    <text evidence="9">The sequence shown here is derived from an EMBL/GenBank/DDBJ whole genome shotgun (WGS) entry which is preliminary data.</text>
</comment>
<keyword evidence="4 5" id="KW-0539">Nucleus</keyword>
<evidence type="ECO:0000313" key="10">
    <source>
        <dbReference type="Proteomes" id="UP000245699"/>
    </source>
</evidence>
<dbReference type="EMBL" id="MBFT01001139">
    <property type="protein sequence ID" value="PVU85170.1"/>
    <property type="molecule type" value="Genomic_DNA"/>
</dbReference>
<evidence type="ECO:0000256" key="3">
    <source>
        <dbReference type="ARBA" id="ARBA00023155"/>
    </source>
</evidence>
<proteinExistence type="predicted"/>
<dbReference type="OrthoDB" id="6159439at2759"/>
<dbReference type="GO" id="GO:0006357">
    <property type="term" value="P:regulation of transcription by RNA polymerase II"/>
    <property type="evidence" value="ECO:0007669"/>
    <property type="project" value="TreeGrafter"/>
</dbReference>
<organism evidence="9 10">
    <name type="scientific">Furculomyces boomerangus</name>
    <dbReference type="NCBI Taxonomy" id="61424"/>
    <lineage>
        <taxon>Eukaryota</taxon>
        <taxon>Fungi</taxon>
        <taxon>Fungi incertae sedis</taxon>
        <taxon>Zoopagomycota</taxon>
        <taxon>Kickxellomycotina</taxon>
        <taxon>Harpellomycetes</taxon>
        <taxon>Harpellales</taxon>
        <taxon>Harpellaceae</taxon>
        <taxon>Furculomyces</taxon>
    </lineage>
</organism>
<evidence type="ECO:0000256" key="1">
    <source>
        <dbReference type="ARBA" id="ARBA00004123"/>
    </source>
</evidence>
<keyword evidence="2 5" id="KW-0238">DNA-binding</keyword>
<evidence type="ECO:0000256" key="6">
    <source>
        <dbReference type="RuleBase" id="RU000682"/>
    </source>
</evidence>
<keyword evidence="10" id="KW-1185">Reference proteome</keyword>
<dbReference type="Pfam" id="PF00046">
    <property type="entry name" value="Homeodomain"/>
    <property type="match status" value="1"/>
</dbReference>
<evidence type="ECO:0000313" key="9">
    <source>
        <dbReference type="EMBL" id="PVU85170.1"/>
    </source>
</evidence>
<gene>
    <name evidence="9" type="ORF">BB559_007168</name>
</gene>
<feature type="compositionally biased region" description="Low complexity" evidence="7">
    <location>
        <begin position="562"/>
        <end position="574"/>
    </location>
</feature>
<dbReference type="SMART" id="SM00389">
    <property type="entry name" value="HOX"/>
    <property type="match status" value="1"/>
</dbReference>
<dbReference type="AlphaFoldDB" id="A0A2T9XYM9"/>
<dbReference type="GO" id="GO:0030154">
    <property type="term" value="P:cell differentiation"/>
    <property type="evidence" value="ECO:0007669"/>
    <property type="project" value="TreeGrafter"/>
</dbReference>
<dbReference type="PANTHER" id="PTHR24324">
    <property type="entry name" value="HOMEOBOX PROTEIN HHEX"/>
    <property type="match status" value="1"/>
</dbReference>
<reference evidence="9 10" key="1">
    <citation type="journal article" date="2018" name="MBio">
        <title>Comparative Genomics Reveals the Core Gene Toolbox for the Fungus-Insect Symbiosis.</title>
        <authorList>
            <person name="Wang Y."/>
            <person name="Stata M."/>
            <person name="Wang W."/>
            <person name="Stajich J.E."/>
            <person name="White M.M."/>
            <person name="Moncalvo J.M."/>
        </authorList>
    </citation>
    <scope>NUCLEOTIDE SEQUENCE [LARGE SCALE GENOMIC DNA]</scope>
    <source>
        <strain evidence="9 10">AUS-77-4</strain>
    </source>
</reference>
<feature type="region of interest" description="Disordered" evidence="7">
    <location>
        <begin position="1028"/>
        <end position="1051"/>
    </location>
</feature>
<evidence type="ECO:0000256" key="5">
    <source>
        <dbReference type="PROSITE-ProRule" id="PRU00108"/>
    </source>
</evidence>
<dbReference type="PROSITE" id="PS50071">
    <property type="entry name" value="HOMEOBOX_2"/>
    <property type="match status" value="1"/>
</dbReference>
<dbReference type="InterPro" id="IPR051000">
    <property type="entry name" value="Homeobox_DNA-bind_prot"/>
</dbReference>
<evidence type="ECO:0000256" key="4">
    <source>
        <dbReference type="ARBA" id="ARBA00023242"/>
    </source>
</evidence>
<accession>A0A2T9XYM9</accession>
<dbReference type="GO" id="GO:0000978">
    <property type="term" value="F:RNA polymerase II cis-regulatory region sequence-specific DNA binding"/>
    <property type="evidence" value="ECO:0007669"/>
    <property type="project" value="TreeGrafter"/>
</dbReference>